<name>A0A1B8GIS1_9PEZI</name>
<proteinExistence type="predicted"/>
<dbReference type="OrthoDB" id="3439508at2759"/>
<evidence type="ECO:0000313" key="2">
    <source>
        <dbReference type="EMBL" id="OBT95705.1"/>
    </source>
</evidence>
<dbReference type="GeneID" id="28839916"/>
<protein>
    <submittedName>
        <fullName evidence="2">Uncharacterized protein</fullName>
    </submittedName>
</protein>
<reference evidence="2 3" key="1">
    <citation type="submission" date="2016-03" db="EMBL/GenBank/DDBJ databases">
        <title>Comparative genomics of Pseudogymnoascus destructans, the fungus causing white-nose syndrome of bats.</title>
        <authorList>
            <person name="Palmer J.M."/>
            <person name="Drees K.P."/>
            <person name="Foster J.T."/>
            <person name="Lindner D.L."/>
        </authorList>
    </citation>
    <scope>NUCLEOTIDE SEQUENCE [LARGE SCALE GENOMIC DNA]</scope>
    <source>
        <strain evidence="2 3">UAMH 10579</strain>
    </source>
</reference>
<keyword evidence="3" id="KW-1185">Reference proteome</keyword>
<organism evidence="2 3">
    <name type="scientific">Pseudogymnoascus verrucosus</name>
    <dbReference type="NCBI Taxonomy" id="342668"/>
    <lineage>
        <taxon>Eukaryota</taxon>
        <taxon>Fungi</taxon>
        <taxon>Dikarya</taxon>
        <taxon>Ascomycota</taxon>
        <taxon>Pezizomycotina</taxon>
        <taxon>Leotiomycetes</taxon>
        <taxon>Thelebolales</taxon>
        <taxon>Thelebolaceae</taxon>
        <taxon>Pseudogymnoascus</taxon>
    </lineage>
</organism>
<feature type="compositionally biased region" description="Low complexity" evidence="1">
    <location>
        <begin position="57"/>
        <end position="80"/>
    </location>
</feature>
<feature type="region of interest" description="Disordered" evidence="1">
    <location>
        <begin position="39"/>
        <end position="130"/>
    </location>
</feature>
<sequence>MATTSPPEPLQTAHVLADLSDLFVADPAAALHMISCLAPIPTPTDRRASRSLSIPDAPAIARAKAAASRRSVSGSTTSAALGSPESTRKPLAGTPASPVASRKALAGPSGSRSGSWGAFAAEDGEDEDPDMRRARMLLRCFDAMRKLAGEGGGTEVLEEARRLVEGVEERFGLKGGM</sequence>
<evidence type="ECO:0000256" key="1">
    <source>
        <dbReference type="SAM" id="MobiDB-lite"/>
    </source>
</evidence>
<evidence type="ECO:0000313" key="3">
    <source>
        <dbReference type="Proteomes" id="UP000091956"/>
    </source>
</evidence>
<dbReference type="EMBL" id="KV460233">
    <property type="protein sequence ID" value="OBT95705.1"/>
    <property type="molecule type" value="Genomic_DNA"/>
</dbReference>
<gene>
    <name evidence="2" type="ORF">VE01_06530</name>
</gene>
<dbReference type="Proteomes" id="UP000091956">
    <property type="component" value="Unassembled WGS sequence"/>
</dbReference>
<dbReference type="AlphaFoldDB" id="A0A1B8GIS1"/>
<reference evidence="3" key="2">
    <citation type="journal article" date="2018" name="Nat. Commun.">
        <title>Extreme sensitivity to ultraviolet light in the fungal pathogen causing white-nose syndrome of bats.</title>
        <authorList>
            <person name="Palmer J.M."/>
            <person name="Drees K.P."/>
            <person name="Foster J.T."/>
            <person name="Lindner D.L."/>
        </authorList>
    </citation>
    <scope>NUCLEOTIDE SEQUENCE [LARGE SCALE GENOMIC DNA]</scope>
    <source>
        <strain evidence="3">UAMH 10579</strain>
    </source>
</reference>
<accession>A0A1B8GIS1</accession>
<dbReference type="RefSeq" id="XP_018129438.1">
    <property type="nucleotide sequence ID" value="XM_018275975.2"/>
</dbReference>